<organism evidence="2 3">
    <name type="scientific">Punctularia strigosozonata (strain HHB-11173)</name>
    <name type="common">White-rot fungus</name>
    <dbReference type="NCBI Taxonomy" id="741275"/>
    <lineage>
        <taxon>Eukaryota</taxon>
        <taxon>Fungi</taxon>
        <taxon>Dikarya</taxon>
        <taxon>Basidiomycota</taxon>
        <taxon>Agaricomycotina</taxon>
        <taxon>Agaricomycetes</taxon>
        <taxon>Corticiales</taxon>
        <taxon>Punctulariaceae</taxon>
        <taxon>Punctularia</taxon>
    </lineage>
</organism>
<dbReference type="AlphaFoldDB" id="R7RZW4"/>
<evidence type="ECO:0000313" key="3">
    <source>
        <dbReference type="Proteomes" id="UP000054196"/>
    </source>
</evidence>
<dbReference type="HOGENOM" id="CLU_1321478_0_0_1"/>
<gene>
    <name evidence="2" type="ORF">PUNSTDRAFT_139406</name>
</gene>
<dbReference type="KEGG" id="psq:PUNSTDRAFT_139406"/>
<sequence>MDEETVSAALMSLHPDTALALLEDLERHSREYNKPVPRTHSLAARSGSQRQSKARSSKKQAVGASTRTKMPSPIRGSQGTAGFVAVDSRETAPGGRAAFAWWLYHSNRKSMTICKRCVKKMYMCDGKTNDADVCEYCRRDRCPRACVKQPELSQYQQLSREANSHVRLLDELANIVDDPSDAFSKALDSLRSEINQDHRQYKRAFGGR</sequence>
<accession>R7RZW4</accession>
<feature type="region of interest" description="Disordered" evidence="1">
    <location>
        <begin position="30"/>
        <end position="80"/>
    </location>
</feature>
<evidence type="ECO:0000256" key="1">
    <source>
        <dbReference type="SAM" id="MobiDB-lite"/>
    </source>
</evidence>
<dbReference type="GeneID" id="18880310"/>
<name>R7RZW4_PUNST</name>
<protein>
    <submittedName>
        <fullName evidence="2">Uncharacterized protein</fullName>
    </submittedName>
</protein>
<dbReference type="RefSeq" id="XP_007389180.1">
    <property type="nucleotide sequence ID" value="XM_007389118.1"/>
</dbReference>
<proteinExistence type="predicted"/>
<keyword evidence="3" id="KW-1185">Reference proteome</keyword>
<reference evidence="3" key="1">
    <citation type="journal article" date="2012" name="Science">
        <title>The Paleozoic origin of enzymatic lignin decomposition reconstructed from 31 fungal genomes.</title>
        <authorList>
            <person name="Floudas D."/>
            <person name="Binder M."/>
            <person name="Riley R."/>
            <person name="Barry K."/>
            <person name="Blanchette R.A."/>
            <person name="Henrissat B."/>
            <person name="Martinez A.T."/>
            <person name="Otillar R."/>
            <person name="Spatafora J.W."/>
            <person name="Yadav J.S."/>
            <person name="Aerts A."/>
            <person name="Benoit I."/>
            <person name="Boyd A."/>
            <person name="Carlson A."/>
            <person name="Copeland A."/>
            <person name="Coutinho P.M."/>
            <person name="de Vries R.P."/>
            <person name="Ferreira P."/>
            <person name="Findley K."/>
            <person name="Foster B."/>
            <person name="Gaskell J."/>
            <person name="Glotzer D."/>
            <person name="Gorecki P."/>
            <person name="Heitman J."/>
            <person name="Hesse C."/>
            <person name="Hori C."/>
            <person name="Igarashi K."/>
            <person name="Jurgens J.A."/>
            <person name="Kallen N."/>
            <person name="Kersten P."/>
            <person name="Kohler A."/>
            <person name="Kuees U."/>
            <person name="Kumar T.K.A."/>
            <person name="Kuo A."/>
            <person name="LaButti K."/>
            <person name="Larrondo L.F."/>
            <person name="Lindquist E."/>
            <person name="Ling A."/>
            <person name="Lombard V."/>
            <person name="Lucas S."/>
            <person name="Lundell T."/>
            <person name="Martin R."/>
            <person name="McLaughlin D.J."/>
            <person name="Morgenstern I."/>
            <person name="Morin E."/>
            <person name="Murat C."/>
            <person name="Nagy L.G."/>
            <person name="Nolan M."/>
            <person name="Ohm R.A."/>
            <person name="Patyshakuliyeva A."/>
            <person name="Rokas A."/>
            <person name="Ruiz-Duenas F.J."/>
            <person name="Sabat G."/>
            <person name="Salamov A."/>
            <person name="Samejima M."/>
            <person name="Schmutz J."/>
            <person name="Slot J.C."/>
            <person name="St John F."/>
            <person name="Stenlid J."/>
            <person name="Sun H."/>
            <person name="Sun S."/>
            <person name="Syed K."/>
            <person name="Tsang A."/>
            <person name="Wiebenga A."/>
            <person name="Young D."/>
            <person name="Pisabarro A."/>
            <person name="Eastwood D.C."/>
            <person name="Martin F."/>
            <person name="Cullen D."/>
            <person name="Grigoriev I.V."/>
            <person name="Hibbett D.S."/>
        </authorList>
    </citation>
    <scope>NUCLEOTIDE SEQUENCE [LARGE SCALE GENOMIC DNA]</scope>
    <source>
        <strain evidence="3">HHB-11173 SS5</strain>
    </source>
</reference>
<evidence type="ECO:0000313" key="2">
    <source>
        <dbReference type="EMBL" id="EIN03523.1"/>
    </source>
</evidence>
<dbReference type="Proteomes" id="UP000054196">
    <property type="component" value="Unassembled WGS sequence"/>
</dbReference>
<dbReference type="EMBL" id="JH687561">
    <property type="protein sequence ID" value="EIN03523.1"/>
    <property type="molecule type" value="Genomic_DNA"/>
</dbReference>
<feature type="compositionally biased region" description="Polar residues" evidence="1">
    <location>
        <begin position="63"/>
        <end position="80"/>
    </location>
</feature>